<reference evidence="2 3" key="1">
    <citation type="journal article" date="2018" name="Nat. Ecol. Evol.">
        <title>Pezizomycetes genomes reveal the molecular basis of ectomycorrhizal truffle lifestyle.</title>
        <authorList>
            <person name="Murat C."/>
            <person name="Payen T."/>
            <person name="Noel B."/>
            <person name="Kuo A."/>
            <person name="Morin E."/>
            <person name="Chen J."/>
            <person name="Kohler A."/>
            <person name="Krizsan K."/>
            <person name="Balestrini R."/>
            <person name="Da Silva C."/>
            <person name="Montanini B."/>
            <person name="Hainaut M."/>
            <person name="Levati E."/>
            <person name="Barry K.W."/>
            <person name="Belfiori B."/>
            <person name="Cichocki N."/>
            <person name="Clum A."/>
            <person name="Dockter R.B."/>
            <person name="Fauchery L."/>
            <person name="Guy J."/>
            <person name="Iotti M."/>
            <person name="Le Tacon F."/>
            <person name="Lindquist E.A."/>
            <person name="Lipzen A."/>
            <person name="Malagnac F."/>
            <person name="Mello A."/>
            <person name="Molinier V."/>
            <person name="Miyauchi S."/>
            <person name="Poulain J."/>
            <person name="Riccioni C."/>
            <person name="Rubini A."/>
            <person name="Sitrit Y."/>
            <person name="Splivallo R."/>
            <person name="Traeger S."/>
            <person name="Wang M."/>
            <person name="Zifcakova L."/>
            <person name="Wipf D."/>
            <person name="Zambonelli A."/>
            <person name="Paolocci F."/>
            <person name="Nowrousian M."/>
            <person name="Ottonello S."/>
            <person name="Baldrian P."/>
            <person name="Spatafora J.W."/>
            <person name="Henrissat B."/>
            <person name="Nagy L.G."/>
            <person name="Aury J.M."/>
            <person name="Wincker P."/>
            <person name="Grigoriev I.V."/>
            <person name="Bonfante P."/>
            <person name="Martin F.M."/>
        </authorList>
    </citation>
    <scope>NUCLEOTIDE SEQUENCE [LARGE SCALE GENOMIC DNA]</scope>
    <source>
        <strain evidence="2 3">RN42</strain>
    </source>
</reference>
<proteinExistence type="predicted"/>
<evidence type="ECO:0000313" key="3">
    <source>
        <dbReference type="Proteomes" id="UP000275078"/>
    </source>
</evidence>
<dbReference type="AlphaFoldDB" id="A0A3N4HX78"/>
<sequence length="315" mass="34492">MDDDIGSIKKTLELLTQYMAQSSGNSGAHLSPNANGPPVGCSTHHVERPGGSYDRSTSKDTSTQWNGAFGTSSTFERCNITNAPGSNIYIVTGNPEISHETTSNHPRSGKSTAKPESSPSAMFSATGYGEASGQDVFNSRQEGTLGYQSTTRISGQFDYRQSTSLGVRGPLNRQLVETFDRAPRKAHSLPITFPDPHQQPYWLATPLHDSPQQRSSVPETLLHPLQRQSTATTTLHDALQQPPTVPDESSTSMVKLELSRNGKDGINNGNHPRQVGFVEVQRWRRRVKLKLKPAVFLLLIWVILRDGPPPSQGRP</sequence>
<feature type="region of interest" description="Disordered" evidence="1">
    <location>
        <begin position="96"/>
        <end position="135"/>
    </location>
</feature>
<accession>A0A3N4HX78</accession>
<dbReference type="EMBL" id="ML119722">
    <property type="protein sequence ID" value="RPA77706.1"/>
    <property type="molecule type" value="Genomic_DNA"/>
</dbReference>
<keyword evidence="3" id="KW-1185">Reference proteome</keyword>
<feature type="compositionally biased region" description="Polar residues" evidence="1">
    <location>
        <begin position="100"/>
        <end position="123"/>
    </location>
</feature>
<feature type="compositionally biased region" description="Polar residues" evidence="1">
    <location>
        <begin position="23"/>
        <end position="34"/>
    </location>
</feature>
<evidence type="ECO:0000313" key="2">
    <source>
        <dbReference type="EMBL" id="RPA77706.1"/>
    </source>
</evidence>
<feature type="region of interest" description="Disordered" evidence="1">
    <location>
        <begin position="228"/>
        <end position="254"/>
    </location>
</feature>
<name>A0A3N4HX78_ASCIM</name>
<gene>
    <name evidence="2" type="ORF">BJ508DRAFT_329976</name>
</gene>
<organism evidence="2 3">
    <name type="scientific">Ascobolus immersus RN42</name>
    <dbReference type="NCBI Taxonomy" id="1160509"/>
    <lineage>
        <taxon>Eukaryota</taxon>
        <taxon>Fungi</taxon>
        <taxon>Dikarya</taxon>
        <taxon>Ascomycota</taxon>
        <taxon>Pezizomycotina</taxon>
        <taxon>Pezizomycetes</taxon>
        <taxon>Pezizales</taxon>
        <taxon>Ascobolaceae</taxon>
        <taxon>Ascobolus</taxon>
    </lineage>
</organism>
<evidence type="ECO:0000256" key="1">
    <source>
        <dbReference type="SAM" id="MobiDB-lite"/>
    </source>
</evidence>
<feature type="region of interest" description="Disordered" evidence="1">
    <location>
        <begin position="23"/>
        <end position="65"/>
    </location>
</feature>
<protein>
    <submittedName>
        <fullName evidence="2">Uncharacterized protein</fullName>
    </submittedName>
</protein>
<dbReference type="Proteomes" id="UP000275078">
    <property type="component" value="Unassembled WGS sequence"/>
</dbReference>